<evidence type="ECO:0000313" key="2">
    <source>
        <dbReference type="EMBL" id="GEU60834.1"/>
    </source>
</evidence>
<name>A0A6L2LKM8_TANCI</name>
<evidence type="ECO:0000256" key="1">
    <source>
        <dbReference type="SAM" id="MobiDB-lite"/>
    </source>
</evidence>
<feature type="region of interest" description="Disordered" evidence="1">
    <location>
        <begin position="138"/>
        <end position="160"/>
    </location>
</feature>
<dbReference type="AlphaFoldDB" id="A0A6L2LKM8"/>
<organism evidence="2">
    <name type="scientific">Tanacetum cinerariifolium</name>
    <name type="common">Dalmatian daisy</name>
    <name type="synonym">Chrysanthemum cinerariifolium</name>
    <dbReference type="NCBI Taxonomy" id="118510"/>
    <lineage>
        <taxon>Eukaryota</taxon>
        <taxon>Viridiplantae</taxon>
        <taxon>Streptophyta</taxon>
        <taxon>Embryophyta</taxon>
        <taxon>Tracheophyta</taxon>
        <taxon>Spermatophyta</taxon>
        <taxon>Magnoliopsida</taxon>
        <taxon>eudicotyledons</taxon>
        <taxon>Gunneridae</taxon>
        <taxon>Pentapetalae</taxon>
        <taxon>asterids</taxon>
        <taxon>campanulids</taxon>
        <taxon>Asterales</taxon>
        <taxon>Asteraceae</taxon>
        <taxon>Asteroideae</taxon>
        <taxon>Anthemideae</taxon>
        <taxon>Anthemidinae</taxon>
        <taxon>Tanacetum</taxon>
    </lineage>
</organism>
<protein>
    <recommendedName>
        <fullName evidence="3">Reverse transcriptase domain-containing protein</fullName>
    </recommendedName>
</protein>
<reference evidence="2" key="1">
    <citation type="journal article" date="2019" name="Sci. Rep.">
        <title>Draft genome of Tanacetum cinerariifolium, the natural source of mosquito coil.</title>
        <authorList>
            <person name="Yamashiro T."/>
            <person name="Shiraishi A."/>
            <person name="Satake H."/>
            <person name="Nakayama K."/>
        </authorList>
    </citation>
    <scope>NUCLEOTIDE SEQUENCE</scope>
</reference>
<sequence length="238" mass="27385">MHGLLRKLLEYFQIINKELAEYINSLSWNRPAFYDDDDEHSIQYKEYLENYSNAIEPVLPTEEFDNSLKSNSEIFDATIESFSPSPILVDDSDSHMEEIDLFLAGDDLMPSGIENDDYELEGDIYFLEELLSNDTLSFPENESSNFDHHDDPSFPRHPPEPPDVKVFFDFEPDTGVLTTKVVKGISEHYVLMPNILPILPTLDQDLDFTPSHDSFGSGNKIFDPRIFIKSNPRDFYNG</sequence>
<comment type="caution">
    <text evidence="2">The sequence shown here is derived from an EMBL/GenBank/DDBJ whole genome shotgun (WGS) entry which is preliminary data.</text>
</comment>
<dbReference type="EMBL" id="BKCJ010004402">
    <property type="protein sequence ID" value="GEU60834.1"/>
    <property type="molecule type" value="Genomic_DNA"/>
</dbReference>
<accession>A0A6L2LKM8</accession>
<proteinExistence type="predicted"/>
<gene>
    <name evidence="2" type="ORF">Tci_032812</name>
</gene>
<evidence type="ECO:0008006" key="3">
    <source>
        <dbReference type="Google" id="ProtNLM"/>
    </source>
</evidence>
<feature type="compositionally biased region" description="Basic and acidic residues" evidence="1">
    <location>
        <begin position="145"/>
        <end position="160"/>
    </location>
</feature>